<protein>
    <submittedName>
        <fullName evidence="1">Uncharacterized protein</fullName>
    </submittedName>
</protein>
<reference evidence="1 2" key="1">
    <citation type="submission" date="2023-02" db="EMBL/GenBank/DDBJ databases">
        <title>Genome sequence of Novosphingobium humi KACC 19094.</title>
        <authorList>
            <person name="Kim S."/>
            <person name="Heo J."/>
            <person name="Kwon S.-W."/>
        </authorList>
    </citation>
    <scope>NUCLEOTIDE SEQUENCE [LARGE SCALE GENOMIC DNA]</scope>
    <source>
        <strain evidence="1 2">KACC 19094</strain>
    </source>
</reference>
<dbReference type="Proteomes" id="UP001218231">
    <property type="component" value="Chromosome"/>
</dbReference>
<gene>
    <name evidence="1" type="ORF">PQ457_06625</name>
</gene>
<sequence>MTHANANRAPSIRRRRLARVPLLGSCDCPECRALDAAHPGENYQLALPTAQSEKDARA</sequence>
<dbReference type="EMBL" id="CP117417">
    <property type="protein sequence ID" value="WCT78631.1"/>
    <property type="molecule type" value="Genomic_DNA"/>
</dbReference>
<organism evidence="1 2">
    <name type="scientific">Novosphingobium humi</name>
    <dbReference type="NCBI Taxonomy" id="2282397"/>
    <lineage>
        <taxon>Bacteria</taxon>
        <taxon>Pseudomonadati</taxon>
        <taxon>Pseudomonadota</taxon>
        <taxon>Alphaproteobacteria</taxon>
        <taxon>Sphingomonadales</taxon>
        <taxon>Sphingomonadaceae</taxon>
        <taxon>Novosphingobium</taxon>
    </lineage>
</organism>
<name>A0ABY7TZB2_9SPHN</name>
<accession>A0ABY7TZB2</accession>
<evidence type="ECO:0000313" key="2">
    <source>
        <dbReference type="Proteomes" id="UP001218231"/>
    </source>
</evidence>
<dbReference type="RefSeq" id="WP_273618941.1">
    <property type="nucleotide sequence ID" value="NZ_CP117417.1"/>
</dbReference>
<proteinExistence type="predicted"/>
<evidence type="ECO:0000313" key="1">
    <source>
        <dbReference type="EMBL" id="WCT78631.1"/>
    </source>
</evidence>
<keyword evidence="2" id="KW-1185">Reference proteome</keyword>